<evidence type="ECO:0000313" key="5">
    <source>
        <dbReference type="Proteomes" id="UP000269208"/>
    </source>
</evidence>
<protein>
    <submittedName>
        <fullName evidence="4">Vitamin B12 receptor protein</fullName>
    </submittedName>
</protein>
<dbReference type="GO" id="GO:0015889">
    <property type="term" value="P:cobalamin transport"/>
    <property type="evidence" value="ECO:0007669"/>
    <property type="project" value="TreeGrafter"/>
</dbReference>
<feature type="domain" description="TonB-dependent receptor plug" evidence="3">
    <location>
        <begin position="4"/>
        <end position="64"/>
    </location>
</feature>
<keyword evidence="2" id="KW-0813">Transport</keyword>
<sequence>MMFLRRLPGVDIAQSGGAGQNSSIFIRGTNSSHVLVLIDGVRLNLAGVSGSADLSQFPVSLVQRH</sequence>
<dbReference type="GO" id="GO:0009279">
    <property type="term" value="C:cell outer membrane"/>
    <property type="evidence" value="ECO:0007669"/>
    <property type="project" value="UniProtKB-SubCell"/>
</dbReference>
<evidence type="ECO:0000256" key="1">
    <source>
        <dbReference type="ARBA" id="ARBA00022729"/>
    </source>
</evidence>
<dbReference type="Gene3D" id="2.170.130.10">
    <property type="entry name" value="TonB-dependent receptor, plug domain"/>
    <property type="match status" value="1"/>
</dbReference>
<keyword evidence="2" id="KW-1134">Transmembrane beta strand</keyword>
<proteinExistence type="inferred from homology"/>
<keyword evidence="2" id="KW-0472">Membrane</keyword>
<dbReference type="Proteomes" id="UP000269208">
    <property type="component" value="Chromosome"/>
</dbReference>
<gene>
    <name evidence="4" type="primary">btuB_2</name>
    <name evidence="4" type="ORF">NCTC6754_01303</name>
</gene>
<keyword evidence="2" id="KW-0812">Transmembrane</keyword>
<evidence type="ECO:0000259" key="3">
    <source>
        <dbReference type="Pfam" id="PF07715"/>
    </source>
</evidence>
<dbReference type="PANTHER" id="PTHR30069:SF53">
    <property type="entry name" value="COLICIN I RECEPTOR-RELATED"/>
    <property type="match status" value="1"/>
</dbReference>
<dbReference type="InterPro" id="IPR037066">
    <property type="entry name" value="Plug_dom_sf"/>
</dbReference>
<dbReference type="PANTHER" id="PTHR30069">
    <property type="entry name" value="TONB-DEPENDENT OUTER MEMBRANE RECEPTOR"/>
    <property type="match status" value="1"/>
</dbReference>
<evidence type="ECO:0000313" key="4">
    <source>
        <dbReference type="EMBL" id="VEB51582.1"/>
    </source>
</evidence>
<reference evidence="4 5" key="1">
    <citation type="submission" date="2018-12" db="EMBL/GenBank/DDBJ databases">
        <authorList>
            <consortium name="Pathogen Informatics"/>
        </authorList>
    </citation>
    <scope>NUCLEOTIDE SEQUENCE [LARGE SCALE GENOMIC DNA]</scope>
    <source>
        <strain evidence="4 5">NCTC6754</strain>
    </source>
</reference>
<dbReference type="InterPro" id="IPR039426">
    <property type="entry name" value="TonB-dep_rcpt-like"/>
</dbReference>
<name>A0A447TQE5_SALET</name>
<keyword evidence="4" id="KW-0675">Receptor</keyword>
<accession>A0A447TQE5</accession>
<comment type="subcellular location">
    <subcellularLocation>
        <location evidence="2">Cell outer membrane</location>
        <topology evidence="2">Multi-pass membrane protein</topology>
    </subcellularLocation>
</comment>
<organism evidence="4 5">
    <name type="scientific">Salmonella enterica I</name>
    <dbReference type="NCBI Taxonomy" id="59201"/>
    <lineage>
        <taxon>Bacteria</taxon>
        <taxon>Pseudomonadati</taxon>
        <taxon>Pseudomonadota</taxon>
        <taxon>Gammaproteobacteria</taxon>
        <taxon>Enterobacterales</taxon>
        <taxon>Enterobacteriaceae</taxon>
        <taxon>Salmonella</taxon>
    </lineage>
</organism>
<dbReference type="SUPFAM" id="SSF56935">
    <property type="entry name" value="Porins"/>
    <property type="match status" value="1"/>
</dbReference>
<dbReference type="EMBL" id="LR134190">
    <property type="protein sequence ID" value="VEB51582.1"/>
    <property type="molecule type" value="Genomic_DNA"/>
</dbReference>
<dbReference type="PROSITE" id="PS52016">
    <property type="entry name" value="TONB_DEPENDENT_REC_3"/>
    <property type="match status" value="1"/>
</dbReference>
<comment type="similarity">
    <text evidence="2">Belongs to the TonB-dependent receptor family.</text>
</comment>
<evidence type="ECO:0000256" key="2">
    <source>
        <dbReference type="PROSITE-ProRule" id="PRU01360"/>
    </source>
</evidence>
<keyword evidence="2" id="KW-0998">Cell outer membrane</keyword>
<dbReference type="Pfam" id="PF07715">
    <property type="entry name" value="Plug"/>
    <property type="match status" value="1"/>
</dbReference>
<dbReference type="InterPro" id="IPR012910">
    <property type="entry name" value="Plug_dom"/>
</dbReference>
<keyword evidence="1" id="KW-0732">Signal</keyword>
<dbReference type="AlphaFoldDB" id="A0A447TQE5"/>